<sequence>MKKFMFIVTKSGTGTMHTRSPFSLCYFYVVNMLLEEKSIFYVAITFRCSRCAVNC</sequence>
<accession>D3VJD5</accession>
<reference evidence="1 2" key="1">
    <citation type="journal article" date="2011" name="PLoS ONE">
        <title>The entomopathogenic bacterial endosymbionts xenorhabdus and photorhabdus: convergent lifestyles from divergent genomes.</title>
        <authorList>
            <person name="Chaston J.M."/>
            <person name="Suen G."/>
            <person name="Tucker S.L."/>
            <person name="Andersen A.W."/>
            <person name="Bhasin A."/>
            <person name="Bode E."/>
            <person name="Bode H.B."/>
            <person name="Brachmann A.O."/>
            <person name="Cowles C.E."/>
            <person name="Cowles K.N."/>
            <person name="Darby C."/>
            <person name="de Leon L."/>
            <person name="Drace K."/>
            <person name="Du Z."/>
            <person name="Givaudan A."/>
            <person name="Herbert Tran E.E."/>
            <person name="Jewell K.A."/>
            <person name="Knack J.J."/>
            <person name="Krasomil-Osterfeld K.C."/>
            <person name="Kukor R."/>
            <person name="Lanois A."/>
            <person name="Latreille P."/>
            <person name="Leimgruber N.K."/>
            <person name="Lipke C.M."/>
            <person name="Liu R."/>
            <person name="Lu X."/>
            <person name="Martens E.C."/>
            <person name="Marri P.R."/>
            <person name="Medigue C."/>
            <person name="Menard M.L."/>
            <person name="Miller N.M."/>
            <person name="Morales-Soto N."/>
            <person name="Norton S."/>
            <person name="Ogier J.C."/>
            <person name="Orchard S.S."/>
            <person name="Park D."/>
            <person name="Park Y."/>
            <person name="Qurollo B.A."/>
            <person name="Sugar D.R."/>
            <person name="Richards G.R."/>
            <person name="Rouy Z."/>
            <person name="Slominski B."/>
            <person name="Slominski K."/>
            <person name="Snyder H."/>
            <person name="Tjaden B.C."/>
            <person name="van der Hoeven R."/>
            <person name="Welch R.D."/>
            <person name="Wheeler C."/>
            <person name="Xiang B."/>
            <person name="Barbazuk B."/>
            <person name="Gaudriault S."/>
            <person name="Goodner B."/>
            <person name="Slater S.C."/>
            <person name="Forst S."/>
            <person name="Goldman B.S."/>
            <person name="Goodrich-Blair H."/>
        </authorList>
    </citation>
    <scope>NUCLEOTIDE SEQUENCE [LARGE SCALE GENOMIC DNA]</scope>
    <source>
        <strain evidence="2">ATCC 19061 / DSM 3370 / CCUG 14189 / LMG 1036 / NCIMB 9965 / AN6</strain>
    </source>
</reference>
<dbReference type="AlphaFoldDB" id="D3VJD5"/>
<proteinExistence type="predicted"/>
<dbReference type="KEGG" id="xne:XNC1_0617"/>
<name>D3VJD5_XENNA</name>
<dbReference type="STRING" id="406817.XNC1_0617"/>
<dbReference type="HOGENOM" id="CLU_3031484_0_0_6"/>
<protein>
    <submittedName>
        <fullName evidence="1">Uncharacterized protein</fullName>
    </submittedName>
</protein>
<dbReference type="EMBL" id="FN667742">
    <property type="protein sequence ID" value="CBJ88691.1"/>
    <property type="molecule type" value="Genomic_DNA"/>
</dbReference>
<evidence type="ECO:0000313" key="1">
    <source>
        <dbReference type="EMBL" id="CBJ88691.1"/>
    </source>
</evidence>
<organism evidence="1 2">
    <name type="scientific">Xenorhabdus nematophila (strain ATCC 19061 / DSM 3370 / CCUG 14189 / LMG 1036 / NCIMB 9965 / AN6)</name>
    <dbReference type="NCBI Taxonomy" id="406817"/>
    <lineage>
        <taxon>Bacteria</taxon>
        <taxon>Pseudomonadati</taxon>
        <taxon>Pseudomonadota</taxon>
        <taxon>Gammaproteobacteria</taxon>
        <taxon>Enterobacterales</taxon>
        <taxon>Morganellaceae</taxon>
        <taxon>Xenorhabdus</taxon>
    </lineage>
</organism>
<gene>
    <name evidence="1" type="ordered locus">XNC1_0617</name>
</gene>
<keyword evidence="2" id="KW-1185">Reference proteome</keyword>
<evidence type="ECO:0000313" key="2">
    <source>
        <dbReference type="Proteomes" id="UP000008075"/>
    </source>
</evidence>
<dbReference type="Proteomes" id="UP000008075">
    <property type="component" value="Chromosome"/>
</dbReference>